<accession>A0A166V5F6</accession>
<dbReference type="Proteomes" id="UP000076643">
    <property type="component" value="Unassembled WGS sequence"/>
</dbReference>
<dbReference type="AlphaFoldDB" id="A0A166V5F6"/>
<dbReference type="PANTHER" id="PTHR30469">
    <property type="entry name" value="MULTIDRUG RESISTANCE PROTEIN MDTA"/>
    <property type="match status" value="1"/>
</dbReference>
<proteinExistence type="inferred from homology"/>
<dbReference type="GO" id="GO:1990281">
    <property type="term" value="C:efflux pump complex"/>
    <property type="evidence" value="ECO:0007669"/>
    <property type="project" value="TreeGrafter"/>
</dbReference>
<sequence length="437" mass="48394">MNPVKKIVLPAAVLVVSILLVMFITSNPPKAKRGQGKPQAQMTVDFQTVSTAPFTMEISSYGVVQPRTQSMLVAQVSGEISEINDNFRDGGFFEKGELLLRIDDRDYHAEVQVAKATLLSAQQGLIEEEARGKQAEVDWQRLGDGSEPSDLVLRKPQLAAQRANVLSAQAQLAKAELALERTQIIAPFAGRILSKKVDLGQVISTNSQLAQIYAIDYVEVRLPINNRDLAFLTLPEQSREGTKHGDFASVLLSSDLGVEQQWVGKIVRTEGAINELSQQLYVVAQIDDPYSMEQQDNFAIKIGQYVNARIAGRTIKNAITIPNSAIYQGSYVYVLDDNDLLMRQEITLAWQSEENAIVKSGLSNGMRLVTTPLGQVSSGTRVAVMNRSPDNKTKDAKSWEQLSEKQQRRVQKIAKERGVTVDQVMAERRDRAQEKGI</sequence>
<feature type="domain" description="Multidrug resistance protein MdtA-like C-terminal permuted SH3" evidence="6">
    <location>
        <begin position="317"/>
        <end position="371"/>
    </location>
</feature>
<gene>
    <name evidence="7" type="ORF">N475_04575</name>
</gene>
<dbReference type="InterPro" id="IPR006143">
    <property type="entry name" value="RND_pump_MFP"/>
</dbReference>
<keyword evidence="4" id="KW-0812">Transmembrane</keyword>
<dbReference type="EMBL" id="AUYB01000136">
    <property type="protein sequence ID" value="KZN31736.1"/>
    <property type="molecule type" value="Genomic_DNA"/>
</dbReference>
<comment type="caution">
    <text evidence="7">The sequence shown here is derived from an EMBL/GenBank/DDBJ whole genome shotgun (WGS) entry which is preliminary data.</text>
</comment>
<evidence type="ECO:0000259" key="6">
    <source>
        <dbReference type="Pfam" id="PF25967"/>
    </source>
</evidence>
<dbReference type="Gene3D" id="2.40.50.100">
    <property type="match status" value="1"/>
</dbReference>
<dbReference type="PANTHER" id="PTHR30469:SF12">
    <property type="entry name" value="MULTIDRUG RESISTANCE PROTEIN MDTA"/>
    <property type="match status" value="1"/>
</dbReference>
<name>A0A166V5F6_9GAMM</name>
<keyword evidence="4" id="KW-0472">Membrane</keyword>
<evidence type="ECO:0000313" key="7">
    <source>
        <dbReference type="EMBL" id="KZN31736.1"/>
    </source>
</evidence>
<feature type="domain" description="Multidrug resistance protein MdtA-like barrel-sandwich hybrid" evidence="5">
    <location>
        <begin position="73"/>
        <end position="212"/>
    </location>
</feature>
<evidence type="ECO:0000259" key="5">
    <source>
        <dbReference type="Pfam" id="PF25917"/>
    </source>
</evidence>
<comment type="subcellular location">
    <subcellularLocation>
        <location evidence="1">Cell envelope</location>
    </subcellularLocation>
</comment>
<evidence type="ECO:0000256" key="3">
    <source>
        <dbReference type="ARBA" id="ARBA00022448"/>
    </source>
</evidence>
<dbReference type="Gene3D" id="2.40.420.20">
    <property type="match status" value="1"/>
</dbReference>
<evidence type="ECO:0000313" key="8">
    <source>
        <dbReference type="Proteomes" id="UP000076643"/>
    </source>
</evidence>
<reference evidence="7 8" key="1">
    <citation type="submission" date="2013-07" db="EMBL/GenBank/DDBJ databases">
        <title>Comparative Genomic and Metabolomic Analysis of Twelve Strains of Pseudoalteromonas luteoviolacea.</title>
        <authorList>
            <person name="Vynne N.G."/>
            <person name="Mansson M."/>
            <person name="Gram L."/>
        </authorList>
    </citation>
    <scope>NUCLEOTIDE SEQUENCE [LARGE SCALE GENOMIC DNA]</scope>
    <source>
        <strain evidence="7 8">DSM 6061</strain>
    </source>
</reference>
<keyword evidence="4" id="KW-1133">Transmembrane helix</keyword>
<dbReference type="NCBIfam" id="TIGR01730">
    <property type="entry name" value="RND_mfp"/>
    <property type="match status" value="1"/>
</dbReference>
<dbReference type="InterPro" id="IPR058627">
    <property type="entry name" value="MdtA-like_C"/>
</dbReference>
<comment type="similarity">
    <text evidence="2">Belongs to the membrane fusion protein (MFP) (TC 8.A.1) family.</text>
</comment>
<evidence type="ECO:0000256" key="4">
    <source>
        <dbReference type="SAM" id="Phobius"/>
    </source>
</evidence>
<organism evidence="7 8">
    <name type="scientific">Pseudoalteromonas luteoviolacea DSM 6061</name>
    <dbReference type="NCBI Taxonomy" id="1365250"/>
    <lineage>
        <taxon>Bacteria</taxon>
        <taxon>Pseudomonadati</taxon>
        <taxon>Pseudomonadota</taxon>
        <taxon>Gammaproteobacteria</taxon>
        <taxon>Alteromonadales</taxon>
        <taxon>Pseudoalteromonadaceae</taxon>
        <taxon>Pseudoalteromonas</taxon>
    </lineage>
</organism>
<protein>
    <recommendedName>
        <fullName evidence="9">Hemolysin D</fullName>
    </recommendedName>
</protein>
<dbReference type="RefSeq" id="WP_063357917.1">
    <property type="nucleotide sequence ID" value="NZ_AQHB01000047.1"/>
</dbReference>
<dbReference type="SUPFAM" id="SSF111369">
    <property type="entry name" value="HlyD-like secretion proteins"/>
    <property type="match status" value="1"/>
</dbReference>
<dbReference type="PATRIC" id="fig|1365250.3.peg.4478"/>
<dbReference type="Gene3D" id="1.10.287.470">
    <property type="entry name" value="Helix hairpin bin"/>
    <property type="match status" value="1"/>
</dbReference>
<keyword evidence="8" id="KW-1185">Reference proteome</keyword>
<feature type="transmembrane region" description="Helical" evidence="4">
    <location>
        <begin position="7"/>
        <end position="25"/>
    </location>
</feature>
<evidence type="ECO:0000256" key="2">
    <source>
        <dbReference type="ARBA" id="ARBA00009477"/>
    </source>
</evidence>
<dbReference type="InterPro" id="IPR058625">
    <property type="entry name" value="MdtA-like_BSH"/>
</dbReference>
<evidence type="ECO:0000256" key="1">
    <source>
        <dbReference type="ARBA" id="ARBA00004196"/>
    </source>
</evidence>
<evidence type="ECO:0008006" key="9">
    <source>
        <dbReference type="Google" id="ProtNLM"/>
    </source>
</evidence>
<dbReference type="Pfam" id="PF25967">
    <property type="entry name" value="RND-MFP_C"/>
    <property type="match status" value="1"/>
</dbReference>
<dbReference type="GO" id="GO:0015562">
    <property type="term" value="F:efflux transmembrane transporter activity"/>
    <property type="evidence" value="ECO:0007669"/>
    <property type="project" value="TreeGrafter"/>
</dbReference>
<dbReference type="Pfam" id="PF25917">
    <property type="entry name" value="BSH_RND"/>
    <property type="match status" value="1"/>
</dbReference>
<dbReference type="Gene3D" id="2.40.30.170">
    <property type="match status" value="1"/>
</dbReference>
<keyword evidence="3" id="KW-0813">Transport</keyword>